<evidence type="ECO:0000313" key="3">
    <source>
        <dbReference type="Proteomes" id="UP001620645"/>
    </source>
</evidence>
<name>A0ABD2I365_HETSC</name>
<protein>
    <submittedName>
        <fullName evidence="2">Uncharacterized protein</fullName>
    </submittedName>
</protein>
<feature type="region of interest" description="Disordered" evidence="1">
    <location>
        <begin position="102"/>
        <end position="123"/>
    </location>
</feature>
<proteinExistence type="predicted"/>
<dbReference type="EMBL" id="JBICCN010000363">
    <property type="protein sequence ID" value="KAL3073716.1"/>
    <property type="molecule type" value="Genomic_DNA"/>
</dbReference>
<feature type="compositionally biased region" description="Basic and acidic residues" evidence="1">
    <location>
        <begin position="75"/>
        <end position="84"/>
    </location>
</feature>
<gene>
    <name evidence="2" type="ORF">niasHS_015549</name>
</gene>
<feature type="compositionally biased region" description="Basic and acidic residues" evidence="1">
    <location>
        <begin position="16"/>
        <end position="56"/>
    </location>
</feature>
<evidence type="ECO:0000313" key="2">
    <source>
        <dbReference type="EMBL" id="KAL3073716.1"/>
    </source>
</evidence>
<keyword evidence="3" id="KW-1185">Reference proteome</keyword>
<feature type="region of interest" description="Disordered" evidence="1">
    <location>
        <begin position="69"/>
        <end position="90"/>
    </location>
</feature>
<comment type="caution">
    <text evidence="2">The sequence shown here is derived from an EMBL/GenBank/DDBJ whole genome shotgun (WGS) entry which is preliminary data.</text>
</comment>
<evidence type="ECO:0000256" key="1">
    <source>
        <dbReference type="SAM" id="MobiDB-lite"/>
    </source>
</evidence>
<feature type="region of interest" description="Disordered" evidence="1">
    <location>
        <begin position="1"/>
        <end position="56"/>
    </location>
</feature>
<sequence>MSSSIDHLFEEMLGTDEPKKGEKEEANSESQKKFEKEVEKLKKEMKEEEAKRTQKRLEEEVAKLKKSLAKMKKEKKAEKRKIDNEMEEEKATVTNKIKKVQKVEEKEATDESKEEMEERKEKERIRKVLVDDEIYLNLEEEERMLYDPLKGQETEKFGFFESCLNRAKSKTEMESGSEMIKPKKPTNPFRLLKAEINSAEMDIVGRRGEEIPPEGKKLGNGWKSEGNGNEVVIKKLGEIRQMALSINEEVQNVLGLIEKKGENQHWQENGAWNRRGRGRGGSFYQHGRGNWQPRGRGHIHRADWTTPCTSRSMMNEWQ</sequence>
<reference evidence="2 3" key="1">
    <citation type="submission" date="2024-10" db="EMBL/GenBank/DDBJ databases">
        <authorList>
            <person name="Kim D."/>
        </authorList>
    </citation>
    <scope>NUCLEOTIDE SEQUENCE [LARGE SCALE GENOMIC DNA]</scope>
    <source>
        <strain evidence="2">Taebaek</strain>
    </source>
</reference>
<dbReference type="AlphaFoldDB" id="A0ABD2I365"/>
<organism evidence="2 3">
    <name type="scientific">Heterodera schachtii</name>
    <name type="common">Sugarbeet cyst nematode worm</name>
    <name type="synonym">Tylenchus schachtii</name>
    <dbReference type="NCBI Taxonomy" id="97005"/>
    <lineage>
        <taxon>Eukaryota</taxon>
        <taxon>Metazoa</taxon>
        <taxon>Ecdysozoa</taxon>
        <taxon>Nematoda</taxon>
        <taxon>Chromadorea</taxon>
        <taxon>Rhabditida</taxon>
        <taxon>Tylenchina</taxon>
        <taxon>Tylenchomorpha</taxon>
        <taxon>Tylenchoidea</taxon>
        <taxon>Heteroderidae</taxon>
        <taxon>Heteroderinae</taxon>
        <taxon>Heterodera</taxon>
    </lineage>
</organism>
<dbReference type="Proteomes" id="UP001620645">
    <property type="component" value="Unassembled WGS sequence"/>
</dbReference>
<accession>A0ABD2I365</accession>